<dbReference type="Pfam" id="PF01804">
    <property type="entry name" value="Penicil_amidase"/>
    <property type="match status" value="1"/>
</dbReference>
<evidence type="ECO:0000313" key="2">
    <source>
        <dbReference type="Proteomes" id="UP000198642"/>
    </source>
</evidence>
<organism evidence="1 2">
    <name type="scientific">Lentibacillus halodurans</name>
    <dbReference type="NCBI Taxonomy" id="237679"/>
    <lineage>
        <taxon>Bacteria</taxon>
        <taxon>Bacillati</taxon>
        <taxon>Bacillota</taxon>
        <taxon>Bacilli</taxon>
        <taxon>Bacillales</taxon>
        <taxon>Bacillaceae</taxon>
        <taxon>Lentibacillus</taxon>
    </lineage>
</organism>
<dbReference type="GO" id="GO:0016787">
    <property type="term" value="F:hydrolase activity"/>
    <property type="evidence" value="ECO:0007669"/>
    <property type="project" value="InterPro"/>
</dbReference>
<dbReference type="Gene3D" id="3.60.20.10">
    <property type="entry name" value="Glutamine Phosphoribosylpyrophosphate, subunit 1, domain 1"/>
    <property type="match status" value="1"/>
</dbReference>
<dbReference type="Gene3D" id="1.10.1400.10">
    <property type="match status" value="1"/>
</dbReference>
<gene>
    <name evidence="1" type="ORF">SAMN04488072_11641</name>
</gene>
<dbReference type="PANTHER" id="PTHR34218">
    <property type="entry name" value="PEPTIDASE S45 PENICILLIN AMIDASE"/>
    <property type="match status" value="1"/>
</dbReference>
<dbReference type="InterPro" id="IPR002692">
    <property type="entry name" value="S45"/>
</dbReference>
<dbReference type="EMBL" id="FOJW01000016">
    <property type="protein sequence ID" value="SFB32954.1"/>
    <property type="molecule type" value="Genomic_DNA"/>
</dbReference>
<dbReference type="STRING" id="237679.SAMN04488072_11641"/>
<accession>A0A1I1A4J9</accession>
<dbReference type="SUPFAM" id="SSF56235">
    <property type="entry name" value="N-terminal nucleophile aminohydrolases (Ntn hydrolases)"/>
    <property type="match status" value="1"/>
</dbReference>
<dbReference type="InterPro" id="IPR029055">
    <property type="entry name" value="Ntn_hydrolases_N"/>
</dbReference>
<dbReference type="InterPro" id="IPR043147">
    <property type="entry name" value="Penicillin_amidase_A-knob"/>
</dbReference>
<dbReference type="Proteomes" id="UP000198642">
    <property type="component" value="Unassembled WGS sequence"/>
</dbReference>
<keyword evidence="2" id="KW-1185">Reference proteome</keyword>
<evidence type="ECO:0000313" key="1">
    <source>
        <dbReference type="EMBL" id="SFB32954.1"/>
    </source>
</evidence>
<sequence length="144" mass="16249">MHTSLERRTLEQLTDEYGSSMADWQWGDYHKVRFDHPLSDTSSLLSFFFKREDPIPPGGSGVTPMAASYKADTGIVDHGVSWRFVLDTDKIGTGYHIVGPGQAGHSRSDWYHNQMNDWEADGVYHVTKMDEPVGMELTLTPQDT</sequence>
<dbReference type="AlphaFoldDB" id="A0A1I1A4J9"/>
<dbReference type="PANTHER" id="PTHR34218:SF4">
    <property type="entry name" value="ACYL-HOMOSERINE LACTONE ACYLASE QUIP"/>
    <property type="match status" value="1"/>
</dbReference>
<name>A0A1I1A4J9_9BACI</name>
<protein>
    <submittedName>
        <fullName evidence="1">Penicillin amidase</fullName>
    </submittedName>
</protein>
<dbReference type="GO" id="GO:0017000">
    <property type="term" value="P:antibiotic biosynthetic process"/>
    <property type="evidence" value="ECO:0007669"/>
    <property type="project" value="InterPro"/>
</dbReference>
<proteinExistence type="predicted"/>
<reference evidence="1 2" key="1">
    <citation type="submission" date="2016-10" db="EMBL/GenBank/DDBJ databases">
        <authorList>
            <person name="de Groot N.N."/>
        </authorList>
    </citation>
    <scope>NUCLEOTIDE SEQUENCE [LARGE SCALE GENOMIC DNA]</scope>
    <source>
        <strain evidence="1 2">CGMCC 1.3702</strain>
    </source>
</reference>